<gene>
    <name evidence="1" type="ordered locus">Tmar_0046</name>
</gene>
<dbReference type="Proteomes" id="UP000008915">
    <property type="component" value="Chromosome"/>
</dbReference>
<dbReference type="eggNOG" id="ENOG5030Z3W">
    <property type="taxonomic scope" value="Bacteria"/>
</dbReference>
<dbReference type="HOGENOM" id="CLU_163283_0_0_9"/>
<dbReference type="Pfam" id="PF11836">
    <property type="entry name" value="Phage_TAC_11"/>
    <property type="match status" value="1"/>
</dbReference>
<dbReference type="InterPro" id="IPR021791">
    <property type="entry name" value="Phage_TAC_11"/>
</dbReference>
<dbReference type="OrthoDB" id="1801573at2"/>
<evidence type="ECO:0000313" key="1">
    <source>
        <dbReference type="EMBL" id="ADU50171.1"/>
    </source>
</evidence>
<organism evidence="1 2">
    <name type="scientific">Thermaerobacter marianensis (strain ATCC 700841 / DSM 12885 / JCM 10246 / 7p75a)</name>
    <dbReference type="NCBI Taxonomy" id="644966"/>
    <lineage>
        <taxon>Bacteria</taxon>
        <taxon>Bacillati</taxon>
        <taxon>Bacillota</taxon>
        <taxon>Clostridia</taxon>
        <taxon>Eubacteriales</taxon>
        <taxon>Clostridiales Family XVII. Incertae Sedis</taxon>
        <taxon>Thermaerobacter</taxon>
    </lineage>
</organism>
<protein>
    <recommendedName>
        <fullName evidence="3">Phage protein</fullName>
    </recommendedName>
</protein>
<name>E6SKI4_THEM7</name>
<sequence length="110" mass="11777">MANPLRGEVELKAGGKTYVLRYTTNAMVQLEEMLGRSVLEIVNNPSFTDARAMVWAGLLHAHPGLTLEQAGEIMDEAGVVEAIQAAGQALKKAFGRAVDEGKPQGEETIV</sequence>
<keyword evidence="2" id="KW-1185">Reference proteome</keyword>
<accession>E6SKI4</accession>
<dbReference type="RefSeq" id="WP_013494477.1">
    <property type="nucleotide sequence ID" value="NC_014831.1"/>
</dbReference>
<reference evidence="1 2" key="1">
    <citation type="journal article" date="2010" name="Stand. Genomic Sci.">
        <title>Complete genome sequence of Thermaerobacter marianensis type strain (7p75a).</title>
        <authorList>
            <person name="Han C."/>
            <person name="Gu W."/>
            <person name="Zhang X."/>
            <person name="Lapidus A."/>
            <person name="Nolan M."/>
            <person name="Copeland A."/>
            <person name="Lucas S."/>
            <person name="Del Rio T.G."/>
            <person name="Tice H."/>
            <person name="Cheng J.F."/>
            <person name="Tapia R."/>
            <person name="Goodwin L."/>
            <person name="Pitluck S."/>
            <person name="Pagani I."/>
            <person name="Ivanova N."/>
            <person name="Mavromatis K."/>
            <person name="Mikhailova N."/>
            <person name="Pati A."/>
            <person name="Chen A."/>
            <person name="Palaniappan K."/>
            <person name="Land M."/>
            <person name="Hauser L."/>
            <person name="Chang Y.J."/>
            <person name="Jeffries C.D."/>
            <person name="Schneider S."/>
            <person name="Rohde M."/>
            <person name="Goker M."/>
            <person name="Pukall R."/>
            <person name="Woyke T."/>
            <person name="Bristow J."/>
            <person name="Eisen J.A."/>
            <person name="Markowitz V."/>
            <person name="Hugenholtz P."/>
            <person name="Kyrpides N.C."/>
            <person name="Klenk H.P."/>
            <person name="Detter J.C."/>
        </authorList>
    </citation>
    <scope>NUCLEOTIDE SEQUENCE [LARGE SCALE GENOMIC DNA]</scope>
    <source>
        <strain evidence="2">ATCC 700841 / DSM 12885 / JCM 10246 / 7p75a</strain>
    </source>
</reference>
<evidence type="ECO:0000313" key="2">
    <source>
        <dbReference type="Proteomes" id="UP000008915"/>
    </source>
</evidence>
<dbReference type="KEGG" id="tmr:Tmar_0046"/>
<evidence type="ECO:0008006" key="3">
    <source>
        <dbReference type="Google" id="ProtNLM"/>
    </source>
</evidence>
<dbReference type="STRING" id="644966.Tmar_0046"/>
<reference evidence="2" key="2">
    <citation type="journal article" date="2010" name="Stand. Genomic Sci.">
        <title>Complete genome sequence of Thermaerobacter marianensis type strain (7p75aT).</title>
        <authorList>
            <person name="Han C."/>
            <person name="Gu W."/>
            <person name="Zhang X."/>
            <person name="Lapidus A."/>
            <person name="Nolan M."/>
            <person name="Copeland A."/>
            <person name="Lucas S."/>
            <person name="Glavina Del Rio T."/>
            <person name="Tice H."/>
            <person name="Cheng J."/>
            <person name="Tapia R."/>
            <person name="Goodwin L."/>
            <person name="Pitluck S."/>
            <person name="Pagani I."/>
            <person name="Ivanova N."/>
            <person name="Mavromatis K."/>
            <person name="Mikhailova N."/>
            <person name="Pati A."/>
            <person name="Chen A."/>
            <person name="Palaniappan K."/>
            <person name="Land M."/>
            <person name="Hauser L."/>
            <person name="Chang Y."/>
            <person name="Jeffries C."/>
            <person name="Schneider S."/>
            <person name="Rohde M."/>
            <person name="Goker M."/>
            <person name="Pukall R."/>
            <person name="Woyke T."/>
            <person name="Bristow J."/>
            <person name="Eisen J."/>
            <person name="Markowitz V."/>
            <person name="Hugenholtz P."/>
            <person name="Kyrpides N."/>
            <person name="Klenk H."/>
            <person name="Detter J."/>
        </authorList>
    </citation>
    <scope>NUCLEOTIDE SEQUENCE [LARGE SCALE GENOMIC DNA]</scope>
    <source>
        <strain evidence="2">ATCC 700841 / DSM 12885 / JCM 10246 / 7p75a</strain>
    </source>
</reference>
<dbReference type="EMBL" id="CP002344">
    <property type="protein sequence ID" value="ADU50171.1"/>
    <property type="molecule type" value="Genomic_DNA"/>
</dbReference>
<proteinExistence type="predicted"/>
<dbReference type="AlphaFoldDB" id="E6SKI4"/>